<organism evidence="2 3">
    <name type="scientific">Lentinula lateritia</name>
    <dbReference type="NCBI Taxonomy" id="40482"/>
    <lineage>
        <taxon>Eukaryota</taxon>
        <taxon>Fungi</taxon>
        <taxon>Dikarya</taxon>
        <taxon>Basidiomycota</taxon>
        <taxon>Agaricomycotina</taxon>
        <taxon>Agaricomycetes</taxon>
        <taxon>Agaricomycetidae</taxon>
        <taxon>Agaricales</taxon>
        <taxon>Marasmiineae</taxon>
        <taxon>Omphalotaceae</taxon>
        <taxon>Lentinula</taxon>
    </lineage>
</organism>
<evidence type="ECO:0000313" key="3">
    <source>
        <dbReference type="Proteomes" id="UP001150238"/>
    </source>
</evidence>
<gene>
    <name evidence="2" type="ORF">C8J55DRAFT_553438</name>
</gene>
<dbReference type="Proteomes" id="UP001150238">
    <property type="component" value="Unassembled WGS sequence"/>
</dbReference>
<dbReference type="EMBL" id="JANVFS010000001">
    <property type="protein sequence ID" value="KAJ4495670.1"/>
    <property type="molecule type" value="Genomic_DNA"/>
</dbReference>
<reference evidence="2" key="2">
    <citation type="journal article" date="2023" name="Proc. Natl. Acad. Sci. U.S.A.">
        <title>A global phylogenomic analysis of the shiitake genus Lentinula.</title>
        <authorList>
            <person name="Sierra-Patev S."/>
            <person name="Min B."/>
            <person name="Naranjo-Ortiz M."/>
            <person name="Looney B."/>
            <person name="Konkel Z."/>
            <person name="Slot J.C."/>
            <person name="Sakamoto Y."/>
            <person name="Steenwyk J.L."/>
            <person name="Rokas A."/>
            <person name="Carro J."/>
            <person name="Camarero S."/>
            <person name="Ferreira P."/>
            <person name="Molpeceres G."/>
            <person name="Ruiz-Duenas F.J."/>
            <person name="Serrano A."/>
            <person name="Henrissat B."/>
            <person name="Drula E."/>
            <person name="Hughes K.W."/>
            <person name="Mata J.L."/>
            <person name="Ishikawa N.K."/>
            <person name="Vargas-Isla R."/>
            <person name="Ushijima S."/>
            <person name="Smith C.A."/>
            <person name="Donoghue J."/>
            <person name="Ahrendt S."/>
            <person name="Andreopoulos W."/>
            <person name="He G."/>
            <person name="LaButti K."/>
            <person name="Lipzen A."/>
            <person name="Ng V."/>
            <person name="Riley R."/>
            <person name="Sandor L."/>
            <person name="Barry K."/>
            <person name="Martinez A.T."/>
            <person name="Xiao Y."/>
            <person name="Gibbons J.G."/>
            <person name="Terashima K."/>
            <person name="Grigoriev I.V."/>
            <person name="Hibbett D."/>
        </authorList>
    </citation>
    <scope>NUCLEOTIDE SEQUENCE</scope>
    <source>
        <strain evidence="2">Sp2 HRB7682 ss15</strain>
    </source>
</reference>
<feature type="region of interest" description="Disordered" evidence="1">
    <location>
        <begin position="178"/>
        <end position="212"/>
    </location>
</feature>
<feature type="compositionally biased region" description="Low complexity" evidence="1">
    <location>
        <begin position="203"/>
        <end position="212"/>
    </location>
</feature>
<sequence length="316" mass="35562">MSCGNVSPSLILPDAAIRSGTDEPGHHYGANKPDHSVSLAVNTWEEDQNLKIWTKSLTESLFNPVELATSNEKHREAIYATSVEAHVEKLHAQCLRLNNWPASPDALALLKGQHRTITMEKIVKLQFEISHAKARLAELQSATAVFERQLRSAPLPRVILLYTTSVPYNERRQKLSIHENLPSKVRHSPYNHAKQARGKDSSPRLILRSRISSTPPDPVSITPIIIPPPHSNMTVGNAGWDVSTTKAYRRIAREAVKLHLDIQKPLGDQSPEAHEKARMMIEEIFTELKVHEAHWGTDTLLRDQLKSVKDTEKKKK</sequence>
<name>A0A9W9B0V5_9AGAR</name>
<reference evidence="2" key="1">
    <citation type="submission" date="2022-08" db="EMBL/GenBank/DDBJ databases">
        <authorList>
            <consortium name="DOE Joint Genome Institute"/>
            <person name="Min B."/>
            <person name="Riley R."/>
            <person name="Sierra-Patev S."/>
            <person name="Naranjo-Ortiz M."/>
            <person name="Looney B."/>
            <person name="Konkel Z."/>
            <person name="Slot J.C."/>
            <person name="Sakamoto Y."/>
            <person name="Steenwyk J.L."/>
            <person name="Rokas A."/>
            <person name="Carro J."/>
            <person name="Camarero S."/>
            <person name="Ferreira P."/>
            <person name="Molpeceres G."/>
            <person name="Ruiz-Duenas F.J."/>
            <person name="Serrano A."/>
            <person name="Henrissat B."/>
            <person name="Drula E."/>
            <person name="Hughes K.W."/>
            <person name="Mata J.L."/>
            <person name="Ishikawa N.K."/>
            <person name="Vargas-Isla R."/>
            <person name="Ushijima S."/>
            <person name="Smith C.A."/>
            <person name="Ahrendt S."/>
            <person name="Andreopoulos W."/>
            <person name="He G."/>
            <person name="Labutti K."/>
            <person name="Lipzen A."/>
            <person name="Ng V."/>
            <person name="Sandor L."/>
            <person name="Barry K."/>
            <person name="Martinez A.T."/>
            <person name="Xiao Y."/>
            <person name="Gibbons J.G."/>
            <person name="Terashima K."/>
            <person name="Hibbett D.S."/>
            <person name="Grigoriev I.V."/>
        </authorList>
    </citation>
    <scope>NUCLEOTIDE SEQUENCE</scope>
    <source>
        <strain evidence="2">Sp2 HRB7682 ss15</strain>
    </source>
</reference>
<comment type="caution">
    <text evidence="2">The sequence shown here is derived from an EMBL/GenBank/DDBJ whole genome shotgun (WGS) entry which is preliminary data.</text>
</comment>
<proteinExistence type="predicted"/>
<accession>A0A9W9B0V5</accession>
<evidence type="ECO:0000256" key="1">
    <source>
        <dbReference type="SAM" id="MobiDB-lite"/>
    </source>
</evidence>
<dbReference type="AlphaFoldDB" id="A0A9W9B0V5"/>
<evidence type="ECO:0000313" key="2">
    <source>
        <dbReference type="EMBL" id="KAJ4495670.1"/>
    </source>
</evidence>
<protein>
    <submittedName>
        <fullName evidence="2">Uncharacterized protein</fullName>
    </submittedName>
</protein>